<dbReference type="AlphaFoldDB" id="A0A6A5UWK3"/>
<dbReference type="PANTHER" id="PTHR43867:SF5">
    <property type="entry name" value="GLUCANS BIOSYNTHESIS GLUCOSYLTRANSFERASE H"/>
    <property type="match status" value="1"/>
</dbReference>
<comment type="subcellular location">
    <subcellularLocation>
        <location evidence="1">Cell inner membrane</location>
        <topology evidence="1">Multi-pass membrane protein</topology>
    </subcellularLocation>
</comment>
<dbReference type="GO" id="GO:0016758">
    <property type="term" value="F:hexosyltransferase activity"/>
    <property type="evidence" value="ECO:0007669"/>
    <property type="project" value="TreeGrafter"/>
</dbReference>
<evidence type="ECO:0000256" key="5">
    <source>
        <dbReference type="ARBA" id="ARBA00022679"/>
    </source>
</evidence>
<organism evidence="8 9">
    <name type="scientific">Bimuria novae-zelandiae CBS 107.79</name>
    <dbReference type="NCBI Taxonomy" id="1447943"/>
    <lineage>
        <taxon>Eukaryota</taxon>
        <taxon>Fungi</taxon>
        <taxon>Dikarya</taxon>
        <taxon>Ascomycota</taxon>
        <taxon>Pezizomycotina</taxon>
        <taxon>Dothideomycetes</taxon>
        <taxon>Pleosporomycetidae</taxon>
        <taxon>Pleosporales</taxon>
        <taxon>Massarineae</taxon>
        <taxon>Didymosphaeriaceae</taxon>
        <taxon>Bimuria</taxon>
    </lineage>
</organism>
<evidence type="ECO:0000313" key="8">
    <source>
        <dbReference type="EMBL" id="KAF1969371.1"/>
    </source>
</evidence>
<keyword evidence="5" id="KW-0808">Transferase</keyword>
<evidence type="ECO:0000256" key="6">
    <source>
        <dbReference type="ARBA" id="ARBA00022989"/>
    </source>
</evidence>
<evidence type="ECO:0000313" key="9">
    <source>
        <dbReference type="Proteomes" id="UP000800036"/>
    </source>
</evidence>
<evidence type="ECO:0000256" key="2">
    <source>
        <dbReference type="ARBA" id="ARBA00004881"/>
    </source>
</evidence>
<evidence type="ECO:0000256" key="1">
    <source>
        <dbReference type="ARBA" id="ARBA00004429"/>
    </source>
</evidence>
<dbReference type="GO" id="GO:0005886">
    <property type="term" value="C:plasma membrane"/>
    <property type="evidence" value="ECO:0007669"/>
    <property type="project" value="UniProtKB-SubCell"/>
</dbReference>
<feature type="transmembrane region" description="Helical" evidence="7">
    <location>
        <begin position="12"/>
        <end position="30"/>
    </location>
</feature>
<evidence type="ECO:0000256" key="3">
    <source>
        <dbReference type="ARBA" id="ARBA00022475"/>
    </source>
</evidence>
<comment type="pathway">
    <text evidence="2">Glycan metabolism.</text>
</comment>
<name>A0A6A5UWK3_9PLEO</name>
<keyword evidence="3" id="KW-1003">Cell membrane</keyword>
<dbReference type="OrthoDB" id="3717264at2759"/>
<keyword evidence="7" id="KW-0472">Membrane</keyword>
<accession>A0A6A5UWK3</accession>
<dbReference type="PANTHER" id="PTHR43867">
    <property type="entry name" value="CELLULOSE SYNTHASE CATALYTIC SUBUNIT A [UDP-FORMING]"/>
    <property type="match status" value="1"/>
</dbReference>
<gene>
    <name evidence="8" type="ORF">BU23DRAFT_653128</name>
</gene>
<proteinExistence type="predicted"/>
<keyword evidence="4" id="KW-0328">Glycosyltransferase</keyword>
<dbReference type="Proteomes" id="UP000800036">
    <property type="component" value="Unassembled WGS sequence"/>
</dbReference>
<keyword evidence="7" id="KW-0812">Transmembrane</keyword>
<evidence type="ECO:0000256" key="7">
    <source>
        <dbReference type="SAM" id="Phobius"/>
    </source>
</evidence>
<sequence>MFKPGGITFLEGIILFCTFLCTLQPIVHFWNSVIGLCVMAFGDAEKSIYPYFDATGPFPEITSRTALTIFMHNEDPNPIFDRLHAMHESLYQAGRLQHFRCDAHGRKRLRPHQKQHWHSIQYGKVPSNWHTANQFVGMPFVSDFSHLTQFGLRHSVPIFNTGLSWWVNDCALFWGHNAIIHTQAFQQNCKLPVLSGKPLRGGHVLSHDIIESMFMCRAGYESRMIPIETASYELIPPIFIDYMPREFRWCPGSMKYWFLLKEPGLKLISRV</sequence>
<keyword evidence="6 7" id="KW-1133">Transmembrane helix</keyword>
<dbReference type="InterPro" id="IPR050321">
    <property type="entry name" value="Glycosyltr_2/OpgH_subfam"/>
</dbReference>
<protein>
    <submittedName>
        <fullName evidence="8">Uncharacterized protein</fullName>
    </submittedName>
</protein>
<evidence type="ECO:0000256" key="4">
    <source>
        <dbReference type="ARBA" id="ARBA00022676"/>
    </source>
</evidence>
<reference evidence="8" key="1">
    <citation type="journal article" date="2020" name="Stud. Mycol.">
        <title>101 Dothideomycetes genomes: a test case for predicting lifestyles and emergence of pathogens.</title>
        <authorList>
            <person name="Haridas S."/>
            <person name="Albert R."/>
            <person name="Binder M."/>
            <person name="Bloem J."/>
            <person name="Labutti K."/>
            <person name="Salamov A."/>
            <person name="Andreopoulos B."/>
            <person name="Baker S."/>
            <person name="Barry K."/>
            <person name="Bills G."/>
            <person name="Bluhm B."/>
            <person name="Cannon C."/>
            <person name="Castanera R."/>
            <person name="Culley D."/>
            <person name="Daum C."/>
            <person name="Ezra D."/>
            <person name="Gonzalez J."/>
            <person name="Henrissat B."/>
            <person name="Kuo A."/>
            <person name="Liang C."/>
            <person name="Lipzen A."/>
            <person name="Lutzoni F."/>
            <person name="Magnuson J."/>
            <person name="Mondo S."/>
            <person name="Nolan M."/>
            <person name="Ohm R."/>
            <person name="Pangilinan J."/>
            <person name="Park H.-J."/>
            <person name="Ramirez L."/>
            <person name="Alfaro M."/>
            <person name="Sun H."/>
            <person name="Tritt A."/>
            <person name="Yoshinaga Y."/>
            <person name="Zwiers L.-H."/>
            <person name="Turgeon B."/>
            <person name="Goodwin S."/>
            <person name="Spatafora J."/>
            <person name="Crous P."/>
            <person name="Grigoriev I."/>
        </authorList>
    </citation>
    <scope>NUCLEOTIDE SEQUENCE</scope>
    <source>
        <strain evidence="8">CBS 107.79</strain>
    </source>
</reference>
<dbReference type="EMBL" id="ML976710">
    <property type="protein sequence ID" value="KAF1969371.1"/>
    <property type="molecule type" value="Genomic_DNA"/>
</dbReference>
<keyword evidence="9" id="KW-1185">Reference proteome</keyword>